<evidence type="ECO:0000313" key="2">
    <source>
        <dbReference type="EMBL" id="TGZ49674.1"/>
    </source>
</evidence>
<accession>A0A4V3SAN5</accession>
<keyword evidence="1" id="KW-0472">Membrane</keyword>
<feature type="transmembrane region" description="Helical" evidence="1">
    <location>
        <begin position="41"/>
        <end position="60"/>
    </location>
</feature>
<protein>
    <submittedName>
        <fullName evidence="2">Uncharacterized protein</fullName>
    </submittedName>
</protein>
<feature type="transmembrane region" description="Helical" evidence="1">
    <location>
        <begin position="93"/>
        <end position="115"/>
    </location>
</feature>
<keyword evidence="1" id="KW-0812">Transmembrane</keyword>
<reference evidence="2 3" key="1">
    <citation type="journal article" date="2019" name="Philos. Trans. R. Soc. Lond., B, Biol. Sci.">
        <title>Ant behaviour and brain gene expression of defending hosts depend on the ecological success of the intruding social parasite.</title>
        <authorList>
            <person name="Kaur R."/>
            <person name="Stoldt M."/>
            <person name="Jongepier E."/>
            <person name="Feldmeyer B."/>
            <person name="Menzel F."/>
            <person name="Bornberg-Bauer E."/>
            <person name="Foitzik S."/>
        </authorList>
    </citation>
    <scope>NUCLEOTIDE SEQUENCE [LARGE SCALE GENOMIC DNA]</scope>
    <source>
        <tissue evidence="2">Whole body</tissue>
    </source>
</reference>
<name>A0A4V3SAN5_9HYME</name>
<proteinExistence type="predicted"/>
<keyword evidence="1" id="KW-1133">Transmembrane helix</keyword>
<sequence>MTQQSEERSFVGVSAKCKTTKLRVQNYVSNRTEKKRFRNSVYHFSGFGSASCACVAVTSSRTTLLSSDFLSTAGTVSDNSDSPASFWLLGETAGFPVCSILITLSSCGFIGAVTIRRWSLDIVAETWPTSARLGSRYFLTNCRDKTLPSSSVASCLASTTTQRSTTLTVTSSGLYCFTSRVILKTLSPIIVELRTS</sequence>
<dbReference type="Proteomes" id="UP000310200">
    <property type="component" value="Unassembled WGS sequence"/>
</dbReference>
<comment type="caution">
    <text evidence="2">The sequence shown here is derived from an EMBL/GenBank/DDBJ whole genome shotgun (WGS) entry which is preliminary data.</text>
</comment>
<evidence type="ECO:0000313" key="3">
    <source>
        <dbReference type="Proteomes" id="UP000310200"/>
    </source>
</evidence>
<gene>
    <name evidence="2" type="ORF">DBV15_01293</name>
</gene>
<dbReference type="AlphaFoldDB" id="A0A4V3SAN5"/>
<dbReference type="EMBL" id="QBLH01002107">
    <property type="protein sequence ID" value="TGZ49674.1"/>
    <property type="molecule type" value="Genomic_DNA"/>
</dbReference>
<evidence type="ECO:0000256" key="1">
    <source>
        <dbReference type="SAM" id="Phobius"/>
    </source>
</evidence>
<keyword evidence="3" id="KW-1185">Reference proteome</keyword>
<organism evidence="2 3">
    <name type="scientific">Temnothorax longispinosus</name>
    <dbReference type="NCBI Taxonomy" id="300112"/>
    <lineage>
        <taxon>Eukaryota</taxon>
        <taxon>Metazoa</taxon>
        <taxon>Ecdysozoa</taxon>
        <taxon>Arthropoda</taxon>
        <taxon>Hexapoda</taxon>
        <taxon>Insecta</taxon>
        <taxon>Pterygota</taxon>
        <taxon>Neoptera</taxon>
        <taxon>Endopterygota</taxon>
        <taxon>Hymenoptera</taxon>
        <taxon>Apocrita</taxon>
        <taxon>Aculeata</taxon>
        <taxon>Formicoidea</taxon>
        <taxon>Formicidae</taxon>
        <taxon>Myrmicinae</taxon>
        <taxon>Temnothorax</taxon>
    </lineage>
</organism>